<comment type="caution">
    <text evidence="1">The sequence shown here is derived from an EMBL/GenBank/DDBJ whole genome shotgun (WGS) entry which is preliminary data.</text>
</comment>
<sequence>MKFESLFNPYPSQRMTTYGSKGMVATSQPLAAQAGLDILKKGGNAIDAAIAAAACLTVVEPN</sequence>
<keyword evidence="1" id="KW-0808">Transferase</keyword>
<organism evidence="1 2">
    <name type="scientific">Paenibacillus sepulcri</name>
    <dbReference type="NCBI Taxonomy" id="359917"/>
    <lineage>
        <taxon>Bacteria</taxon>
        <taxon>Bacillati</taxon>
        <taxon>Bacillota</taxon>
        <taxon>Bacilli</taxon>
        <taxon>Bacillales</taxon>
        <taxon>Paenibacillaceae</taxon>
        <taxon>Paenibacillus</taxon>
    </lineage>
</organism>
<feature type="non-terminal residue" evidence="1">
    <location>
        <position position="62"/>
    </location>
</feature>
<dbReference type="SUPFAM" id="SSF56235">
    <property type="entry name" value="N-terminal nucleophile aminohydrolases (Ntn hydrolases)"/>
    <property type="match status" value="1"/>
</dbReference>
<dbReference type="Proteomes" id="UP001519887">
    <property type="component" value="Unassembled WGS sequence"/>
</dbReference>
<keyword evidence="1" id="KW-0012">Acyltransferase</keyword>
<dbReference type="PANTHER" id="PTHR43881:SF1">
    <property type="entry name" value="GAMMA-GLUTAMYLTRANSPEPTIDASE (AFU_ORTHOLOGUE AFUA_4G13580)"/>
    <property type="match status" value="1"/>
</dbReference>
<reference evidence="1 2" key="1">
    <citation type="submission" date="2021-07" db="EMBL/GenBank/DDBJ databases">
        <title>Paenibacillus radiodurans sp. nov., isolated from the southeastern edge of Tengger Desert.</title>
        <authorList>
            <person name="Zhang G."/>
        </authorList>
    </citation>
    <scope>NUCLEOTIDE SEQUENCE [LARGE SCALE GENOMIC DNA]</scope>
    <source>
        <strain evidence="1 2">CCM 7311</strain>
    </source>
</reference>
<dbReference type="GO" id="GO:0103068">
    <property type="term" value="F:leukotriene C4 gamma-glutamyl transferase activity"/>
    <property type="evidence" value="ECO:0007669"/>
    <property type="project" value="UniProtKB-EC"/>
</dbReference>
<dbReference type="InterPro" id="IPR052896">
    <property type="entry name" value="GGT-like_enzyme"/>
</dbReference>
<gene>
    <name evidence="1" type="ORF">K0U00_50515</name>
</gene>
<dbReference type="EMBL" id="JAHZIK010003803">
    <property type="protein sequence ID" value="MBW7462315.1"/>
    <property type="molecule type" value="Genomic_DNA"/>
</dbReference>
<keyword evidence="2" id="KW-1185">Reference proteome</keyword>
<protein>
    <submittedName>
        <fullName evidence="1">Gamma-glutamyltransferase</fullName>
        <ecNumber evidence="1">2.3.2.2</ecNumber>
    </submittedName>
</protein>
<dbReference type="InterPro" id="IPR029055">
    <property type="entry name" value="Ntn_hydrolases_N"/>
</dbReference>
<dbReference type="EC" id="2.3.2.2" evidence="1"/>
<dbReference type="Pfam" id="PF01019">
    <property type="entry name" value="G_glu_transpept"/>
    <property type="match status" value="1"/>
</dbReference>
<evidence type="ECO:0000313" key="1">
    <source>
        <dbReference type="EMBL" id="MBW7462315.1"/>
    </source>
</evidence>
<proteinExistence type="predicted"/>
<evidence type="ECO:0000313" key="2">
    <source>
        <dbReference type="Proteomes" id="UP001519887"/>
    </source>
</evidence>
<name>A0ABS7CN20_9BACL</name>
<dbReference type="PANTHER" id="PTHR43881">
    <property type="entry name" value="GAMMA-GLUTAMYLTRANSPEPTIDASE (AFU_ORTHOLOGUE AFUA_4G13580)"/>
    <property type="match status" value="1"/>
</dbReference>
<accession>A0ABS7CN20</accession>